<evidence type="ECO:0000313" key="1">
    <source>
        <dbReference type="EMBL" id="KAH9522363.1"/>
    </source>
</evidence>
<name>A0A922IAK0_DERFA</name>
<dbReference type="Proteomes" id="UP000790347">
    <property type="component" value="Unassembled WGS sequence"/>
</dbReference>
<dbReference type="EMBL" id="ASGP02000002">
    <property type="protein sequence ID" value="KAH9522363.1"/>
    <property type="molecule type" value="Genomic_DNA"/>
</dbReference>
<reference evidence="1" key="2">
    <citation type="journal article" date="2022" name="Res Sq">
        <title>Comparative Genomics Reveals Insights into the Divergent Evolution of Astigmatic Mites and Household Pest Adaptations.</title>
        <authorList>
            <person name="Xiong Q."/>
            <person name="Wan A.T.-Y."/>
            <person name="Liu X.-Y."/>
            <person name="Fung C.S.-H."/>
            <person name="Xiao X."/>
            <person name="Malainual N."/>
            <person name="Hou J."/>
            <person name="Wang L."/>
            <person name="Wang M."/>
            <person name="Yang K."/>
            <person name="Cui Y."/>
            <person name="Leung E."/>
            <person name="Nong W."/>
            <person name="Shin S.-K."/>
            <person name="Au S."/>
            <person name="Jeong K.Y."/>
            <person name="Chew F.T."/>
            <person name="Hui J."/>
            <person name="Leung T.F."/>
            <person name="Tungtrongchitr A."/>
            <person name="Zhong N."/>
            <person name="Liu Z."/>
            <person name="Tsui S."/>
        </authorList>
    </citation>
    <scope>NUCLEOTIDE SEQUENCE</scope>
    <source>
        <strain evidence="1">Derf</strain>
        <tissue evidence="1">Whole organism</tissue>
    </source>
</reference>
<sequence>MARKINNYYDPLKRFYDTKVLINFNTDVGKVKKNKQKKKQVVPEFGTNKQTKITFLKRFIEACKKTTMQTDK</sequence>
<keyword evidence="2" id="KW-1185">Reference proteome</keyword>
<gene>
    <name evidence="1" type="ORF">DERF_005942</name>
</gene>
<comment type="caution">
    <text evidence="1">The sequence shown here is derived from an EMBL/GenBank/DDBJ whole genome shotgun (WGS) entry which is preliminary data.</text>
</comment>
<dbReference type="AlphaFoldDB" id="A0A922IAK0"/>
<proteinExistence type="predicted"/>
<accession>A0A922IAK0</accession>
<evidence type="ECO:0000313" key="2">
    <source>
        <dbReference type="Proteomes" id="UP000790347"/>
    </source>
</evidence>
<organism evidence="1 2">
    <name type="scientific">Dermatophagoides farinae</name>
    <name type="common">American house dust mite</name>
    <dbReference type="NCBI Taxonomy" id="6954"/>
    <lineage>
        <taxon>Eukaryota</taxon>
        <taxon>Metazoa</taxon>
        <taxon>Ecdysozoa</taxon>
        <taxon>Arthropoda</taxon>
        <taxon>Chelicerata</taxon>
        <taxon>Arachnida</taxon>
        <taxon>Acari</taxon>
        <taxon>Acariformes</taxon>
        <taxon>Sarcoptiformes</taxon>
        <taxon>Astigmata</taxon>
        <taxon>Psoroptidia</taxon>
        <taxon>Analgoidea</taxon>
        <taxon>Pyroglyphidae</taxon>
        <taxon>Dermatophagoidinae</taxon>
        <taxon>Dermatophagoides</taxon>
    </lineage>
</organism>
<reference evidence="1" key="1">
    <citation type="submission" date="2013-05" db="EMBL/GenBank/DDBJ databases">
        <authorList>
            <person name="Yim A.K.Y."/>
            <person name="Chan T.F."/>
            <person name="Ji K.M."/>
            <person name="Liu X.Y."/>
            <person name="Zhou J.W."/>
            <person name="Li R.Q."/>
            <person name="Yang K.Y."/>
            <person name="Li J."/>
            <person name="Li M."/>
            <person name="Law P.T.W."/>
            <person name="Wu Y.L."/>
            <person name="Cai Z.L."/>
            <person name="Qin H."/>
            <person name="Bao Y."/>
            <person name="Leung R.K.K."/>
            <person name="Ng P.K.S."/>
            <person name="Zou J."/>
            <person name="Zhong X.J."/>
            <person name="Ran P.X."/>
            <person name="Zhong N.S."/>
            <person name="Liu Z.G."/>
            <person name="Tsui S.K.W."/>
        </authorList>
    </citation>
    <scope>NUCLEOTIDE SEQUENCE</scope>
    <source>
        <strain evidence="1">Derf</strain>
        <tissue evidence="1">Whole organism</tissue>
    </source>
</reference>
<protein>
    <submittedName>
        <fullName evidence="1">Uncharacterized protein</fullName>
    </submittedName>
</protein>